<sequence length="177" mass="19695">MTSTTIAMILPVMAEHRAKKSGLAADIDRKLEQRYDEVESGGTTNSIMVWINAVVGKDHEEIPSHFFKELHRSLRDGIMLCKLINKLLDAQGKPPVKFSKKCASPFVAMGNIEAFCNGCTAYGLKKESQFQSTDLWEGRKGAFLNVVNCIHSLGFLANEKGYAVTYTGKEEKFLDTE</sequence>
<dbReference type="EMBL" id="RQTK01000344">
    <property type="protein sequence ID" value="RUS81306.1"/>
    <property type="molecule type" value="Genomic_DNA"/>
</dbReference>
<dbReference type="PANTHER" id="PTHR47385:SF24">
    <property type="entry name" value="MUSCLE-SPECIFIC PROTEIN 20"/>
    <property type="match status" value="1"/>
</dbReference>
<proteinExistence type="predicted"/>
<organism evidence="2 3">
    <name type="scientific">Elysia chlorotica</name>
    <name type="common">Eastern emerald elysia</name>
    <name type="synonym">Sea slug</name>
    <dbReference type="NCBI Taxonomy" id="188477"/>
    <lineage>
        <taxon>Eukaryota</taxon>
        <taxon>Metazoa</taxon>
        <taxon>Spiralia</taxon>
        <taxon>Lophotrochozoa</taxon>
        <taxon>Mollusca</taxon>
        <taxon>Gastropoda</taxon>
        <taxon>Heterobranchia</taxon>
        <taxon>Euthyneura</taxon>
        <taxon>Panpulmonata</taxon>
        <taxon>Sacoglossa</taxon>
        <taxon>Placobranchoidea</taxon>
        <taxon>Plakobranchidae</taxon>
        <taxon>Elysia</taxon>
    </lineage>
</organism>
<dbReference type="Proteomes" id="UP000271974">
    <property type="component" value="Unassembled WGS sequence"/>
</dbReference>
<dbReference type="PROSITE" id="PS50021">
    <property type="entry name" value="CH"/>
    <property type="match status" value="1"/>
</dbReference>
<gene>
    <name evidence="2" type="ORF">EGW08_010913</name>
</gene>
<dbReference type="GO" id="GO:0015629">
    <property type="term" value="C:actin cytoskeleton"/>
    <property type="evidence" value="ECO:0007669"/>
    <property type="project" value="TreeGrafter"/>
</dbReference>
<dbReference type="InterPro" id="IPR036872">
    <property type="entry name" value="CH_dom_sf"/>
</dbReference>
<dbReference type="AlphaFoldDB" id="A0A433TIG2"/>
<accession>A0A433TIG2</accession>
<dbReference type="GO" id="GO:0051015">
    <property type="term" value="F:actin filament binding"/>
    <property type="evidence" value="ECO:0007669"/>
    <property type="project" value="TreeGrafter"/>
</dbReference>
<dbReference type="InterPro" id="IPR001715">
    <property type="entry name" value="CH_dom"/>
</dbReference>
<dbReference type="InterPro" id="IPR050606">
    <property type="entry name" value="Calponin-like"/>
</dbReference>
<evidence type="ECO:0000259" key="1">
    <source>
        <dbReference type="PROSITE" id="PS50021"/>
    </source>
</evidence>
<dbReference type="PANTHER" id="PTHR47385">
    <property type="entry name" value="CALPONIN"/>
    <property type="match status" value="1"/>
</dbReference>
<reference evidence="2 3" key="1">
    <citation type="submission" date="2019-01" db="EMBL/GenBank/DDBJ databases">
        <title>A draft genome assembly of the solar-powered sea slug Elysia chlorotica.</title>
        <authorList>
            <person name="Cai H."/>
            <person name="Li Q."/>
            <person name="Fang X."/>
            <person name="Li J."/>
            <person name="Curtis N.E."/>
            <person name="Altenburger A."/>
            <person name="Shibata T."/>
            <person name="Feng M."/>
            <person name="Maeda T."/>
            <person name="Schwartz J.A."/>
            <person name="Shigenobu S."/>
            <person name="Lundholm N."/>
            <person name="Nishiyama T."/>
            <person name="Yang H."/>
            <person name="Hasebe M."/>
            <person name="Li S."/>
            <person name="Pierce S.K."/>
            <person name="Wang J."/>
        </authorList>
    </citation>
    <scope>NUCLEOTIDE SEQUENCE [LARGE SCALE GENOMIC DNA]</scope>
    <source>
        <strain evidence="2">EC2010</strain>
        <tissue evidence="2">Whole organism of an adult</tissue>
    </source>
</reference>
<dbReference type="GO" id="GO:0007015">
    <property type="term" value="P:actin filament organization"/>
    <property type="evidence" value="ECO:0007669"/>
    <property type="project" value="TreeGrafter"/>
</dbReference>
<dbReference type="OrthoDB" id="21595at2759"/>
<dbReference type="CDD" id="cd00014">
    <property type="entry name" value="CH_SF"/>
    <property type="match status" value="1"/>
</dbReference>
<protein>
    <recommendedName>
        <fullName evidence="1">Calponin-homology (CH) domain-containing protein</fullName>
    </recommendedName>
</protein>
<comment type="caution">
    <text evidence="2">The sequence shown here is derived from an EMBL/GenBank/DDBJ whole genome shotgun (WGS) entry which is preliminary data.</text>
</comment>
<keyword evidence="3" id="KW-1185">Reference proteome</keyword>
<dbReference type="STRING" id="188477.A0A433TIG2"/>
<dbReference type="Gene3D" id="1.10.418.10">
    <property type="entry name" value="Calponin-like domain"/>
    <property type="match status" value="1"/>
</dbReference>
<dbReference type="Pfam" id="PF00307">
    <property type="entry name" value="CH"/>
    <property type="match status" value="1"/>
</dbReference>
<evidence type="ECO:0000313" key="2">
    <source>
        <dbReference type="EMBL" id="RUS81306.1"/>
    </source>
</evidence>
<dbReference type="SMART" id="SM00033">
    <property type="entry name" value="CH"/>
    <property type="match status" value="1"/>
</dbReference>
<feature type="domain" description="Calponin-homology (CH)" evidence="1">
    <location>
        <begin position="41"/>
        <end position="157"/>
    </location>
</feature>
<dbReference type="SUPFAM" id="SSF47576">
    <property type="entry name" value="Calponin-homology domain, CH-domain"/>
    <property type="match status" value="1"/>
</dbReference>
<name>A0A433TIG2_ELYCH</name>
<evidence type="ECO:0000313" key="3">
    <source>
        <dbReference type="Proteomes" id="UP000271974"/>
    </source>
</evidence>